<dbReference type="GO" id="GO:0004185">
    <property type="term" value="F:serine-type carboxypeptidase activity"/>
    <property type="evidence" value="ECO:0007669"/>
    <property type="project" value="InterPro"/>
</dbReference>
<keyword evidence="7" id="KW-1185">Reference proteome</keyword>
<keyword evidence="3" id="KW-0645">Protease</keyword>
<dbReference type="InterPro" id="IPR033124">
    <property type="entry name" value="Ser_caboxypep_his_AS"/>
</dbReference>
<proteinExistence type="inferred from homology"/>
<evidence type="ECO:0000256" key="3">
    <source>
        <dbReference type="ARBA" id="ARBA00022670"/>
    </source>
</evidence>
<dbReference type="GO" id="GO:0006508">
    <property type="term" value="P:proteolysis"/>
    <property type="evidence" value="ECO:0007669"/>
    <property type="project" value="UniProtKB-KW"/>
</dbReference>
<comment type="similarity">
    <text evidence="1">Belongs to the peptidase S10 family.</text>
</comment>
<sequence length="121" mass="13463">MVLGSGVITKWNDSATTVLPIIQKLLHAGLRIWIYSGDTDGRVPVTSTRYSISKMGLKTEKNWSAWFHNQQVAGWKQVYEGGLTFVTIRGAGHQVPLYAPQQSLSLFSYFLSGKSLPSSRF</sequence>
<evidence type="ECO:0000256" key="1">
    <source>
        <dbReference type="ARBA" id="ARBA00009431"/>
    </source>
</evidence>
<evidence type="ECO:0000256" key="5">
    <source>
        <dbReference type="ARBA" id="ARBA00023180"/>
    </source>
</evidence>
<keyword evidence="2 6" id="KW-0121">Carboxypeptidase</keyword>
<dbReference type="AlphaFoldDB" id="A0A834TF48"/>
<organism evidence="6 7">
    <name type="scientific">Senna tora</name>
    <dbReference type="NCBI Taxonomy" id="362788"/>
    <lineage>
        <taxon>Eukaryota</taxon>
        <taxon>Viridiplantae</taxon>
        <taxon>Streptophyta</taxon>
        <taxon>Embryophyta</taxon>
        <taxon>Tracheophyta</taxon>
        <taxon>Spermatophyta</taxon>
        <taxon>Magnoliopsida</taxon>
        <taxon>eudicotyledons</taxon>
        <taxon>Gunneridae</taxon>
        <taxon>Pentapetalae</taxon>
        <taxon>rosids</taxon>
        <taxon>fabids</taxon>
        <taxon>Fabales</taxon>
        <taxon>Fabaceae</taxon>
        <taxon>Caesalpinioideae</taxon>
        <taxon>Cassia clade</taxon>
        <taxon>Senna</taxon>
    </lineage>
</organism>
<dbReference type="InterPro" id="IPR029058">
    <property type="entry name" value="AB_hydrolase_fold"/>
</dbReference>
<dbReference type="SUPFAM" id="SSF53474">
    <property type="entry name" value="alpha/beta-Hydrolases"/>
    <property type="match status" value="1"/>
</dbReference>
<keyword evidence="5" id="KW-0325">Glycoprotein</keyword>
<dbReference type="Gene3D" id="3.40.50.1820">
    <property type="entry name" value="alpha/beta hydrolase"/>
    <property type="match status" value="1"/>
</dbReference>
<protein>
    <submittedName>
        <fullName evidence="6">Serine carboxypeptidase-like 35</fullName>
    </submittedName>
</protein>
<evidence type="ECO:0000313" key="6">
    <source>
        <dbReference type="EMBL" id="KAF7820650.1"/>
    </source>
</evidence>
<dbReference type="EMBL" id="JAAIUW010000008">
    <property type="protein sequence ID" value="KAF7820650.1"/>
    <property type="molecule type" value="Genomic_DNA"/>
</dbReference>
<dbReference type="InterPro" id="IPR001563">
    <property type="entry name" value="Peptidase_S10"/>
</dbReference>
<dbReference type="Proteomes" id="UP000634136">
    <property type="component" value="Unassembled WGS sequence"/>
</dbReference>
<reference evidence="6" key="1">
    <citation type="submission" date="2020-09" db="EMBL/GenBank/DDBJ databases">
        <title>Genome-Enabled Discovery of Anthraquinone Biosynthesis in Senna tora.</title>
        <authorList>
            <person name="Kang S.-H."/>
            <person name="Pandey R.P."/>
            <person name="Lee C.-M."/>
            <person name="Sim J.-S."/>
            <person name="Jeong J.-T."/>
            <person name="Choi B.-S."/>
            <person name="Jung M."/>
            <person name="Ginzburg D."/>
            <person name="Zhao K."/>
            <person name="Won S.Y."/>
            <person name="Oh T.-J."/>
            <person name="Yu Y."/>
            <person name="Kim N.-H."/>
            <person name="Lee O.R."/>
            <person name="Lee T.-H."/>
            <person name="Bashyal P."/>
            <person name="Kim T.-S."/>
            <person name="Lee W.-H."/>
            <person name="Kawkins C."/>
            <person name="Kim C.-K."/>
            <person name="Kim J.S."/>
            <person name="Ahn B.O."/>
            <person name="Rhee S.Y."/>
            <person name="Sohng J.K."/>
        </authorList>
    </citation>
    <scope>NUCLEOTIDE SEQUENCE</scope>
    <source>
        <tissue evidence="6">Leaf</tissue>
    </source>
</reference>
<accession>A0A834TF48</accession>
<dbReference type="PROSITE" id="PS00560">
    <property type="entry name" value="CARBOXYPEPT_SER_HIS"/>
    <property type="match status" value="1"/>
</dbReference>
<dbReference type="OrthoDB" id="443318at2759"/>
<evidence type="ECO:0000256" key="2">
    <source>
        <dbReference type="ARBA" id="ARBA00022645"/>
    </source>
</evidence>
<keyword evidence="4" id="KW-0378">Hydrolase</keyword>
<dbReference type="Pfam" id="PF00450">
    <property type="entry name" value="Peptidase_S10"/>
    <property type="match status" value="1"/>
</dbReference>
<gene>
    <name evidence="6" type="ORF">G2W53_026105</name>
</gene>
<evidence type="ECO:0000256" key="4">
    <source>
        <dbReference type="ARBA" id="ARBA00022801"/>
    </source>
</evidence>
<name>A0A834TF48_9FABA</name>
<evidence type="ECO:0000313" key="7">
    <source>
        <dbReference type="Proteomes" id="UP000634136"/>
    </source>
</evidence>
<comment type="caution">
    <text evidence="6">The sequence shown here is derived from an EMBL/GenBank/DDBJ whole genome shotgun (WGS) entry which is preliminary data.</text>
</comment>